<name>A0A8T1VDV7_9STRA</name>
<dbReference type="InterPro" id="IPR033712">
    <property type="entry name" value="Pumilio_RNA-bd"/>
</dbReference>
<dbReference type="InterPro" id="IPR033133">
    <property type="entry name" value="PUM-HD"/>
</dbReference>
<keyword evidence="8" id="KW-1185">Reference proteome</keyword>
<proteinExistence type="predicted"/>
<gene>
    <name evidence="7" type="primary">PUF4</name>
    <name evidence="7" type="ORF">PHYPSEUDO_010290</name>
</gene>
<reference evidence="7" key="1">
    <citation type="submission" date="2021-02" db="EMBL/GenBank/DDBJ databases">
        <authorList>
            <person name="Palmer J.M."/>
        </authorList>
    </citation>
    <scope>NUCLEOTIDE SEQUENCE</scope>
    <source>
        <strain evidence="7">SCRP734</strain>
    </source>
</reference>
<evidence type="ECO:0000259" key="6">
    <source>
        <dbReference type="PROSITE" id="PS50303"/>
    </source>
</evidence>
<dbReference type="GO" id="GO:0010608">
    <property type="term" value="P:post-transcriptional regulation of gene expression"/>
    <property type="evidence" value="ECO:0007669"/>
    <property type="project" value="TreeGrafter"/>
</dbReference>
<feature type="region of interest" description="Disordered" evidence="4">
    <location>
        <begin position="555"/>
        <end position="589"/>
    </location>
</feature>
<dbReference type="PANTHER" id="PTHR12537:SF13">
    <property type="entry name" value="PUMILIO HOMOLOGY DOMAIN FAMILY MEMBER 4"/>
    <property type="match status" value="1"/>
</dbReference>
<feature type="zinc finger region" description="C3H1-type" evidence="3">
    <location>
        <begin position="687"/>
        <end position="714"/>
    </location>
</feature>
<feature type="compositionally biased region" description="Basic and acidic residues" evidence="4">
    <location>
        <begin position="945"/>
        <end position="958"/>
    </location>
</feature>
<dbReference type="OrthoDB" id="668540at2759"/>
<dbReference type="GO" id="GO:0003729">
    <property type="term" value="F:mRNA binding"/>
    <property type="evidence" value="ECO:0007669"/>
    <property type="project" value="TreeGrafter"/>
</dbReference>
<evidence type="ECO:0000259" key="5">
    <source>
        <dbReference type="PROSITE" id="PS50103"/>
    </source>
</evidence>
<feature type="compositionally biased region" description="Low complexity" evidence="4">
    <location>
        <begin position="457"/>
        <end position="467"/>
    </location>
</feature>
<keyword evidence="3" id="KW-0479">Metal-binding</keyword>
<evidence type="ECO:0000313" key="7">
    <source>
        <dbReference type="EMBL" id="KAG7378278.1"/>
    </source>
</evidence>
<feature type="region of interest" description="Disordered" evidence="4">
    <location>
        <begin position="1"/>
        <end position="25"/>
    </location>
</feature>
<sequence length="1279" mass="139636">MGLSPCGGPHKSRTPAKSDGWRASYLASGGSSHNDIYIHSAGRKLPPPKGTCKGTDSRTPPNGTCYATDFGPGLPPTQKAPTSLFSQRSSQATCLRVCAVAYSGGSWLHVRSTFARKSPQRTSEAINQTLHREKKGLDQGEAENYAPRWMERGGRGKEETTETLVPSVQRACNGPSRDRWTPASLPPFQPQRGTQTDSALLRRIFGRRRDAHGEWMTMEFAPPSGPSAGPGKLSYGSPQTDKDSGGDGQQAATGLSFESSSLFRFGSSSDFFAPMKYSEDERTASASSPTGSAGQNSSSDAGSKGVANAGNNNDALPPPRALSPSNQTTHDREDASAAPETTTQGPGERPIDIKVRKARPPVEMLPSHNSRRKNSIEMFLSQSPSQALGGDFLKLSLDDRQMSLQTNERAPNGGNGVSGSAGVAASASSYATGQFQLNSVQESPNEYGSLAGRYRHQQPSPAAQQQQERYRSGGRDTQQPHMPTSLSLSRSSTVPGTSSAPTSAGYSGAYTLSPRMSSEESWSGSQDGDNNALYQEQMHDYYGNNQVPASYALEQQQYRQQQQQQQQQQQYRSPQTANGSYGYGNTPSRVQMTSGQWNPMVVGPHPPTGMYDGGGNNMYMNPRSSPMRHPHAQMGYASHQQVAMGMRGGGHTNSRAQGRNMYSRMTPPLPESSPPHSPRKGMGMGLPMGMKQCKFFLQGHCRMGSKCKFVHQTGAPTPEHMGGGHSSNRQNASMMYQQSRMMMSPPPSHMMQQQRHQMSGDDLSHQLNGGFGGRQQSRMGYRSENSGASGMGLGLMNGGGMSAPIMGGSANDPSSLSAALSVEDIQNRVFAMSKDQNGCRLLQEQLDYEDRADLCEVIYQESLDHLAEMMVDPFGNYLFQKLLERVNEKQRLVIIRRVSSNLVAAALNLHGTRSVQKVVEVCATSPDVIEEDYDEEDGDDYGYVNDREEHPDGGERRRTTSLPDIIVEALKDDAVRLCIDSNGNHVIQRALQFMKPEYNQFVFDAVCKECTTVGTHRHGCCVLQRCLDAANKAQKAEVIEQVERQAMKLMQDPYGNYVVQYVLDSCTAEEAFGVIMKPLGHIYELSVQKFSSNVIEKCLEKAPERVRQKYIAEITSCPKMNKMLQDQFANYVVQRALCVCAEEQCLLLVKAIRPHLAAMKNTSGGRRITARILKRFPNMDISMDMGMSPTADNLFDNGANSMMMGHLTASTMGGGGYMHQQHLQPNQQMYGMQGGHMGASRHFQGGGRGDRMQQMHGNDGSIMMLNDVGGMGMNATSRA</sequence>
<feature type="repeat" description="Pumilio" evidence="2">
    <location>
        <begin position="1041"/>
        <end position="1077"/>
    </location>
</feature>
<dbReference type="Pfam" id="PF00806">
    <property type="entry name" value="PUF"/>
    <property type="match status" value="8"/>
</dbReference>
<feature type="repeat" description="Pumilio" evidence="2">
    <location>
        <begin position="1005"/>
        <end position="1040"/>
    </location>
</feature>
<feature type="domain" description="C3H1-type" evidence="5">
    <location>
        <begin position="687"/>
        <end position="714"/>
    </location>
</feature>
<evidence type="ECO:0000256" key="4">
    <source>
        <dbReference type="SAM" id="MobiDB-lite"/>
    </source>
</evidence>
<feature type="repeat" description="Pumilio" evidence="2">
    <location>
        <begin position="861"/>
        <end position="896"/>
    </location>
</feature>
<dbReference type="InterPro" id="IPR001313">
    <property type="entry name" value="Pumilio_RNA-bd_rpt"/>
</dbReference>
<feature type="compositionally biased region" description="Polar residues" evidence="4">
    <location>
        <begin position="475"/>
        <end position="505"/>
    </location>
</feature>
<dbReference type="PROSITE" id="PS50302">
    <property type="entry name" value="PUM"/>
    <property type="match status" value="6"/>
</dbReference>
<accession>A0A8T1VDV7</accession>
<dbReference type="GO" id="GO:0008270">
    <property type="term" value="F:zinc ion binding"/>
    <property type="evidence" value="ECO:0007669"/>
    <property type="project" value="UniProtKB-KW"/>
</dbReference>
<dbReference type="EMBL" id="JAGDFM010000437">
    <property type="protein sequence ID" value="KAG7378278.1"/>
    <property type="molecule type" value="Genomic_DNA"/>
</dbReference>
<dbReference type="InterPro" id="IPR000571">
    <property type="entry name" value="Znf_CCCH"/>
</dbReference>
<evidence type="ECO:0000313" key="8">
    <source>
        <dbReference type="Proteomes" id="UP000694044"/>
    </source>
</evidence>
<feature type="compositionally biased region" description="Polar residues" evidence="4">
    <location>
        <begin position="514"/>
        <end position="531"/>
    </location>
</feature>
<keyword evidence="3" id="KW-0863">Zinc-finger</keyword>
<dbReference type="CDD" id="cd07920">
    <property type="entry name" value="Pumilio"/>
    <property type="match status" value="1"/>
</dbReference>
<feature type="domain" description="PUM-HD" evidence="6">
    <location>
        <begin position="801"/>
        <end position="1176"/>
    </location>
</feature>
<dbReference type="PROSITE" id="PS50103">
    <property type="entry name" value="ZF_C3H1"/>
    <property type="match status" value="1"/>
</dbReference>
<dbReference type="GO" id="GO:0005737">
    <property type="term" value="C:cytoplasm"/>
    <property type="evidence" value="ECO:0007669"/>
    <property type="project" value="TreeGrafter"/>
</dbReference>
<feature type="repeat" description="Pumilio" evidence="2">
    <location>
        <begin position="824"/>
        <end position="860"/>
    </location>
</feature>
<feature type="repeat" description="Pumilio" evidence="2">
    <location>
        <begin position="969"/>
        <end position="1004"/>
    </location>
</feature>
<keyword evidence="1" id="KW-0677">Repeat</keyword>
<dbReference type="SMART" id="SM00025">
    <property type="entry name" value="Pumilio"/>
    <property type="match status" value="8"/>
</dbReference>
<dbReference type="PANTHER" id="PTHR12537">
    <property type="entry name" value="RNA BINDING PROTEIN PUMILIO-RELATED"/>
    <property type="match status" value="1"/>
</dbReference>
<evidence type="ECO:0000256" key="3">
    <source>
        <dbReference type="PROSITE-ProRule" id="PRU00723"/>
    </source>
</evidence>
<organism evidence="7 8">
    <name type="scientific">Phytophthora pseudosyringae</name>
    <dbReference type="NCBI Taxonomy" id="221518"/>
    <lineage>
        <taxon>Eukaryota</taxon>
        <taxon>Sar</taxon>
        <taxon>Stramenopiles</taxon>
        <taxon>Oomycota</taxon>
        <taxon>Peronosporomycetes</taxon>
        <taxon>Peronosporales</taxon>
        <taxon>Peronosporaceae</taxon>
        <taxon>Phytophthora</taxon>
    </lineage>
</organism>
<evidence type="ECO:0000256" key="1">
    <source>
        <dbReference type="ARBA" id="ARBA00022737"/>
    </source>
</evidence>
<feature type="region of interest" description="Disordered" evidence="4">
    <location>
        <begin position="282"/>
        <end position="425"/>
    </location>
</feature>
<dbReference type="AlphaFoldDB" id="A0A8T1VDV7"/>
<evidence type="ECO:0000256" key="2">
    <source>
        <dbReference type="PROSITE-ProRule" id="PRU00317"/>
    </source>
</evidence>
<feature type="region of interest" description="Disordered" evidence="4">
    <location>
        <begin position="934"/>
        <end position="959"/>
    </location>
</feature>
<keyword evidence="3" id="KW-0862">Zinc</keyword>
<feature type="region of interest" description="Disordered" evidence="4">
    <location>
        <begin position="217"/>
        <end position="253"/>
    </location>
</feature>
<dbReference type="Proteomes" id="UP000694044">
    <property type="component" value="Unassembled WGS sequence"/>
</dbReference>
<protein>
    <submittedName>
        <fullName evidence="7">Pumilio domain member 4</fullName>
    </submittedName>
</protein>
<feature type="region of interest" description="Disordered" evidence="4">
    <location>
        <begin position="442"/>
        <end position="531"/>
    </location>
</feature>
<comment type="caution">
    <text evidence="7">The sequence shown here is derived from an EMBL/GenBank/DDBJ whole genome shotgun (WGS) entry which is preliminary data.</text>
</comment>
<feature type="repeat" description="Pumilio" evidence="2">
    <location>
        <begin position="1113"/>
        <end position="1150"/>
    </location>
</feature>
<dbReference type="PROSITE" id="PS50303">
    <property type="entry name" value="PUM_HD"/>
    <property type="match status" value="1"/>
</dbReference>
<feature type="compositionally biased region" description="Polar residues" evidence="4">
    <location>
        <begin position="573"/>
        <end position="589"/>
    </location>
</feature>
<feature type="compositionally biased region" description="Low complexity" evidence="4">
    <location>
        <begin position="284"/>
        <end position="294"/>
    </location>
</feature>
<feature type="compositionally biased region" description="Low complexity" evidence="4">
    <location>
        <begin position="555"/>
        <end position="572"/>
    </location>
</feature>
<feature type="region of interest" description="Disordered" evidence="4">
    <location>
        <begin position="171"/>
        <end position="198"/>
    </location>
</feature>